<organism evidence="2 3">
    <name type="scientific">Capronia epimyces CBS 606.96</name>
    <dbReference type="NCBI Taxonomy" id="1182542"/>
    <lineage>
        <taxon>Eukaryota</taxon>
        <taxon>Fungi</taxon>
        <taxon>Dikarya</taxon>
        <taxon>Ascomycota</taxon>
        <taxon>Pezizomycotina</taxon>
        <taxon>Eurotiomycetes</taxon>
        <taxon>Chaetothyriomycetidae</taxon>
        <taxon>Chaetothyriales</taxon>
        <taxon>Herpotrichiellaceae</taxon>
        <taxon>Capronia</taxon>
    </lineage>
</organism>
<dbReference type="GeneID" id="19165975"/>
<evidence type="ECO:0000259" key="1">
    <source>
        <dbReference type="PROSITE" id="PS50097"/>
    </source>
</evidence>
<accession>W9Y8B4</accession>
<evidence type="ECO:0000313" key="3">
    <source>
        <dbReference type="Proteomes" id="UP000019478"/>
    </source>
</evidence>
<protein>
    <recommendedName>
        <fullName evidence="1">BTB domain-containing protein</fullName>
    </recommendedName>
</protein>
<dbReference type="EMBL" id="AMGY01000002">
    <property type="protein sequence ID" value="EXJ88778.1"/>
    <property type="molecule type" value="Genomic_DNA"/>
</dbReference>
<dbReference type="InterPro" id="IPR011333">
    <property type="entry name" value="SKP1/BTB/POZ_sf"/>
</dbReference>
<dbReference type="PANTHER" id="PTHR47843">
    <property type="entry name" value="BTB DOMAIN-CONTAINING PROTEIN-RELATED"/>
    <property type="match status" value="1"/>
</dbReference>
<keyword evidence="3" id="KW-1185">Reference proteome</keyword>
<dbReference type="STRING" id="1182542.W9Y8B4"/>
<dbReference type="PANTHER" id="PTHR47843:SF5">
    <property type="entry name" value="BTB_POZ DOMAIN PROTEIN"/>
    <property type="match status" value="1"/>
</dbReference>
<dbReference type="AlphaFoldDB" id="W9Y8B4"/>
<evidence type="ECO:0000313" key="2">
    <source>
        <dbReference type="EMBL" id="EXJ88778.1"/>
    </source>
</evidence>
<dbReference type="eggNOG" id="ENOG502SFZQ">
    <property type="taxonomic scope" value="Eukaryota"/>
</dbReference>
<gene>
    <name evidence="2" type="ORF">A1O3_01842</name>
</gene>
<name>W9Y8B4_9EURO</name>
<dbReference type="SUPFAM" id="SSF54695">
    <property type="entry name" value="POZ domain"/>
    <property type="match status" value="1"/>
</dbReference>
<dbReference type="PROSITE" id="PS50097">
    <property type="entry name" value="BTB"/>
    <property type="match status" value="1"/>
</dbReference>
<dbReference type="Gene3D" id="3.30.710.10">
    <property type="entry name" value="Potassium Channel Kv1.1, Chain A"/>
    <property type="match status" value="1"/>
</dbReference>
<dbReference type="OrthoDB" id="9997739at2759"/>
<dbReference type="RefSeq" id="XP_007730175.1">
    <property type="nucleotide sequence ID" value="XM_007731985.1"/>
</dbReference>
<dbReference type="HOGENOM" id="CLU_056399_2_1_1"/>
<proteinExistence type="predicted"/>
<sequence>MDIPHRDFAHSHPFQFLVGPEKRSIYIHSGLVQQHSQTLDTLVRGGMVEANEQCATLEDIDEETFIRFVEFAYTGDYLVPAPKLVVSLSADDGQGQSFEGYAGRDLSHRASVGSLTADDGHGQSFEGYDPWNPPKRALKKKAIVKKRQNLWVNYDNGEPEPAEGRPPKPPPEEVEFMAQHPGIWWQLPRESKAWREFKRKVQVRQTPAWEPRANVHPDEDYGPVFLSHASLYVFSDRYSIQALRELVLQKLRLTLSRFTLFPERTGDVVELLKYAYASTGDHDHGIDKLRDLVTDYITCEIRTIGTNPGFLEYLKEEGFAASDLMAKLVAQLDSPSEDR</sequence>
<dbReference type="Proteomes" id="UP000019478">
    <property type="component" value="Unassembled WGS sequence"/>
</dbReference>
<comment type="caution">
    <text evidence="2">The sequence shown here is derived from an EMBL/GenBank/DDBJ whole genome shotgun (WGS) entry which is preliminary data.</text>
</comment>
<dbReference type="InterPro" id="IPR000210">
    <property type="entry name" value="BTB/POZ_dom"/>
</dbReference>
<reference evidence="2 3" key="1">
    <citation type="submission" date="2013-03" db="EMBL/GenBank/DDBJ databases">
        <title>The Genome Sequence of Capronia epimyces CBS 606.96.</title>
        <authorList>
            <consortium name="The Broad Institute Genomics Platform"/>
            <person name="Cuomo C."/>
            <person name="de Hoog S."/>
            <person name="Gorbushina A."/>
            <person name="Walker B."/>
            <person name="Young S.K."/>
            <person name="Zeng Q."/>
            <person name="Gargeya S."/>
            <person name="Fitzgerald M."/>
            <person name="Haas B."/>
            <person name="Abouelleil A."/>
            <person name="Allen A.W."/>
            <person name="Alvarado L."/>
            <person name="Arachchi H.M."/>
            <person name="Berlin A.M."/>
            <person name="Chapman S.B."/>
            <person name="Gainer-Dewar J."/>
            <person name="Goldberg J."/>
            <person name="Griggs A."/>
            <person name="Gujja S."/>
            <person name="Hansen M."/>
            <person name="Howarth C."/>
            <person name="Imamovic A."/>
            <person name="Ireland A."/>
            <person name="Larimer J."/>
            <person name="McCowan C."/>
            <person name="Murphy C."/>
            <person name="Pearson M."/>
            <person name="Poon T.W."/>
            <person name="Priest M."/>
            <person name="Roberts A."/>
            <person name="Saif S."/>
            <person name="Shea T."/>
            <person name="Sisk P."/>
            <person name="Sykes S."/>
            <person name="Wortman J."/>
            <person name="Nusbaum C."/>
            <person name="Birren B."/>
        </authorList>
    </citation>
    <scope>NUCLEOTIDE SEQUENCE [LARGE SCALE GENOMIC DNA]</scope>
    <source>
        <strain evidence="2 3">CBS 606.96</strain>
    </source>
</reference>
<feature type="domain" description="BTB" evidence="1">
    <location>
        <begin position="12"/>
        <end position="81"/>
    </location>
</feature>